<dbReference type="GO" id="GO:0006355">
    <property type="term" value="P:regulation of DNA-templated transcription"/>
    <property type="evidence" value="ECO:0007669"/>
    <property type="project" value="InterPro"/>
</dbReference>
<dbReference type="OrthoDB" id="54411at2"/>
<dbReference type="PROSITE" id="PS51755">
    <property type="entry name" value="OMPR_PHOB"/>
    <property type="match status" value="1"/>
</dbReference>
<keyword evidence="1 2" id="KW-0238">DNA-binding</keyword>
<dbReference type="Proteomes" id="UP000244924">
    <property type="component" value="Unassembled WGS sequence"/>
</dbReference>
<dbReference type="RefSeq" id="WP_108851836.1">
    <property type="nucleotide sequence ID" value="NZ_OMOQ01000001.1"/>
</dbReference>
<accession>A0A2R8B467</accession>
<reference evidence="5 6" key="1">
    <citation type="submission" date="2018-03" db="EMBL/GenBank/DDBJ databases">
        <authorList>
            <person name="Keele B.F."/>
        </authorList>
    </citation>
    <scope>NUCLEOTIDE SEQUENCE [LARGE SCALE GENOMIC DNA]</scope>
    <source>
        <strain evidence="5 6">CECT 8626</strain>
    </source>
</reference>
<dbReference type="InterPro" id="IPR036388">
    <property type="entry name" value="WH-like_DNA-bd_sf"/>
</dbReference>
<name>A0A2R8B467_9RHOB</name>
<dbReference type="InterPro" id="IPR001867">
    <property type="entry name" value="OmpR/PhoB-type_DNA-bd"/>
</dbReference>
<feature type="DNA-binding region" description="OmpR/PhoB-type" evidence="2">
    <location>
        <begin position="1"/>
        <end position="95"/>
    </location>
</feature>
<proteinExistence type="predicted"/>
<dbReference type="SMART" id="SM00862">
    <property type="entry name" value="Trans_reg_C"/>
    <property type="match status" value="1"/>
</dbReference>
<dbReference type="InterPro" id="IPR016032">
    <property type="entry name" value="Sig_transdc_resp-reg_C-effctor"/>
</dbReference>
<dbReference type="Gene3D" id="1.10.10.10">
    <property type="entry name" value="Winged helix-like DNA-binding domain superfamily/Winged helix DNA-binding domain"/>
    <property type="match status" value="1"/>
</dbReference>
<evidence type="ECO:0000259" key="4">
    <source>
        <dbReference type="PROSITE" id="PS51755"/>
    </source>
</evidence>
<dbReference type="SUPFAM" id="SSF46894">
    <property type="entry name" value="C-terminal effector domain of the bipartite response regulators"/>
    <property type="match status" value="1"/>
</dbReference>
<organism evidence="5 6">
    <name type="scientific">Albidovulum aquaemixtae</name>
    <dbReference type="NCBI Taxonomy" id="1542388"/>
    <lineage>
        <taxon>Bacteria</taxon>
        <taxon>Pseudomonadati</taxon>
        <taxon>Pseudomonadota</taxon>
        <taxon>Alphaproteobacteria</taxon>
        <taxon>Rhodobacterales</taxon>
        <taxon>Paracoccaceae</taxon>
        <taxon>Albidovulum</taxon>
    </lineage>
</organism>
<dbReference type="GO" id="GO:0000160">
    <property type="term" value="P:phosphorelay signal transduction system"/>
    <property type="evidence" value="ECO:0007669"/>
    <property type="project" value="InterPro"/>
</dbReference>
<dbReference type="AlphaFoldDB" id="A0A2R8B467"/>
<evidence type="ECO:0000313" key="5">
    <source>
        <dbReference type="EMBL" id="SPH17382.1"/>
    </source>
</evidence>
<gene>
    <name evidence="5" type="primary">cadC</name>
    <name evidence="5" type="ORF">DEA8626_00900</name>
</gene>
<feature type="domain" description="OmpR/PhoB-type" evidence="4">
    <location>
        <begin position="1"/>
        <end position="95"/>
    </location>
</feature>
<sequence>MRLGGATFDDDRGVLLSEDGGAIPLRPQALYVLRFLVAHRDETVSKDELFEAVWPGICVTDDSIYQAITEIRRALGRDGRMLIVTVPKRGYRLVPGAGYGAPAAPLPRRCAWFAAAFAVAAALGLAVWIQDLAHSLEPSDRRGASNALRPFDATGAARSVRLAWGPATEIANEFEREHLLFATSPETVWWFGGEPDAAEQALAAPVMPYGRFQARGRRFRVSAKLRDKVDGALLGSAMQSIPPGDTFTRELPSEVESPDRIR</sequence>
<dbReference type="CDD" id="cd00383">
    <property type="entry name" value="trans_reg_C"/>
    <property type="match status" value="1"/>
</dbReference>
<dbReference type="EMBL" id="OMOQ01000001">
    <property type="protein sequence ID" value="SPH17382.1"/>
    <property type="molecule type" value="Genomic_DNA"/>
</dbReference>
<evidence type="ECO:0000256" key="2">
    <source>
        <dbReference type="PROSITE-ProRule" id="PRU01091"/>
    </source>
</evidence>
<evidence type="ECO:0000256" key="3">
    <source>
        <dbReference type="SAM" id="MobiDB-lite"/>
    </source>
</evidence>
<keyword evidence="6" id="KW-1185">Reference proteome</keyword>
<evidence type="ECO:0000313" key="6">
    <source>
        <dbReference type="Proteomes" id="UP000244924"/>
    </source>
</evidence>
<protein>
    <submittedName>
        <fullName evidence="5">Transcriptional activator CadC</fullName>
    </submittedName>
</protein>
<dbReference type="GO" id="GO:0003677">
    <property type="term" value="F:DNA binding"/>
    <property type="evidence" value="ECO:0007669"/>
    <property type="project" value="UniProtKB-UniRule"/>
</dbReference>
<dbReference type="Pfam" id="PF00486">
    <property type="entry name" value="Trans_reg_C"/>
    <property type="match status" value="1"/>
</dbReference>
<feature type="compositionally biased region" description="Basic and acidic residues" evidence="3">
    <location>
        <begin position="247"/>
        <end position="262"/>
    </location>
</feature>
<feature type="region of interest" description="Disordered" evidence="3">
    <location>
        <begin position="236"/>
        <end position="262"/>
    </location>
</feature>
<evidence type="ECO:0000256" key="1">
    <source>
        <dbReference type="ARBA" id="ARBA00023125"/>
    </source>
</evidence>